<organism evidence="2">
    <name type="scientific">Caenorhabditis brenneri</name>
    <name type="common">Nematode worm</name>
    <dbReference type="NCBI Taxonomy" id="135651"/>
    <lineage>
        <taxon>Eukaryota</taxon>
        <taxon>Metazoa</taxon>
        <taxon>Ecdysozoa</taxon>
        <taxon>Nematoda</taxon>
        <taxon>Chromadorea</taxon>
        <taxon>Rhabditida</taxon>
        <taxon>Rhabditina</taxon>
        <taxon>Rhabditomorpha</taxon>
        <taxon>Rhabditoidea</taxon>
        <taxon>Rhabditidae</taxon>
        <taxon>Peloderinae</taxon>
        <taxon>Caenorhabditis</taxon>
    </lineage>
</organism>
<reference evidence="2" key="1">
    <citation type="submission" date="2011-07" db="EMBL/GenBank/DDBJ databases">
        <authorList>
            <consortium name="Caenorhabditis brenneri Sequencing and Analysis Consortium"/>
            <person name="Wilson R.K."/>
        </authorList>
    </citation>
    <scope>NUCLEOTIDE SEQUENCE [LARGE SCALE GENOMIC DNA]</scope>
    <source>
        <strain evidence="2">PB2801</strain>
    </source>
</reference>
<dbReference type="InParanoid" id="G0MQ07"/>
<dbReference type="AlphaFoldDB" id="G0MQ07"/>
<dbReference type="EMBL" id="GL379806">
    <property type="protein sequence ID" value="EGT40870.1"/>
    <property type="molecule type" value="Genomic_DNA"/>
</dbReference>
<dbReference type="Proteomes" id="UP000008068">
    <property type="component" value="Unassembled WGS sequence"/>
</dbReference>
<keyword evidence="2" id="KW-1185">Reference proteome</keyword>
<evidence type="ECO:0000313" key="2">
    <source>
        <dbReference type="Proteomes" id="UP000008068"/>
    </source>
</evidence>
<evidence type="ECO:0000313" key="1">
    <source>
        <dbReference type="EMBL" id="EGT40870.1"/>
    </source>
</evidence>
<dbReference type="HOGENOM" id="CLU_3406684_0_0_1"/>
<name>G0MQ07_CAEBE</name>
<accession>G0MQ07</accession>
<sequence>MVEDNQLLAYNNLEKVTLGTHKLKVSSVLR</sequence>
<proteinExistence type="predicted"/>
<gene>
    <name evidence="1" type="ORF">CAEBREN_06613</name>
</gene>
<protein>
    <submittedName>
        <fullName evidence="1">Uncharacterized protein</fullName>
    </submittedName>
</protein>